<dbReference type="KEGG" id="tsph:KIH39_13395"/>
<dbReference type="GO" id="GO:0016620">
    <property type="term" value="F:oxidoreductase activity, acting on the aldehyde or oxo group of donors, NAD or NADP as acceptor"/>
    <property type="evidence" value="ECO:0007669"/>
    <property type="project" value="InterPro"/>
</dbReference>
<reference evidence="6" key="1">
    <citation type="submission" date="2021-05" db="EMBL/GenBank/DDBJ databases">
        <title>Complete genome sequence of the cellulolytic planctomycete Telmatocola sphagniphila SP2T and characterization of the first cellulase from planctomycetes.</title>
        <authorList>
            <person name="Rakitin A.L."/>
            <person name="Beletsky A.V."/>
            <person name="Naumoff D.G."/>
            <person name="Kulichevskaya I.S."/>
            <person name="Mardanov A.V."/>
            <person name="Ravin N.V."/>
            <person name="Dedysh S.N."/>
        </authorList>
    </citation>
    <scope>NUCLEOTIDE SEQUENCE</scope>
    <source>
        <strain evidence="6">SP2T</strain>
    </source>
</reference>
<dbReference type="InterPro" id="IPR016162">
    <property type="entry name" value="Ald_DH_N"/>
</dbReference>
<evidence type="ECO:0000256" key="4">
    <source>
        <dbReference type="RuleBase" id="RU003345"/>
    </source>
</evidence>
<dbReference type="RefSeq" id="WP_213493747.1">
    <property type="nucleotide sequence ID" value="NZ_CP074694.1"/>
</dbReference>
<dbReference type="EMBL" id="CP074694">
    <property type="protein sequence ID" value="QVL29865.1"/>
    <property type="molecule type" value="Genomic_DNA"/>
</dbReference>
<evidence type="ECO:0000313" key="7">
    <source>
        <dbReference type="Proteomes" id="UP000676194"/>
    </source>
</evidence>
<dbReference type="FunFam" id="3.40.605.10:FF:000026">
    <property type="entry name" value="Aldehyde dehydrogenase, putative"/>
    <property type="match status" value="1"/>
</dbReference>
<evidence type="ECO:0000256" key="1">
    <source>
        <dbReference type="ARBA" id="ARBA00009986"/>
    </source>
</evidence>
<keyword evidence="7" id="KW-1185">Reference proteome</keyword>
<dbReference type="Proteomes" id="UP000676194">
    <property type="component" value="Chromosome"/>
</dbReference>
<dbReference type="PROSITE" id="PS00687">
    <property type="entry name" value="ALDEHYDE_DEHYDR_GLU"/>
    <property type="match status" value="1"/>
</dbReference>
<dbReference type="FunFam" id="3.40.309.10:FF:000001">
    <property type="entry name" value="Mitochondrial aldehyde dehydrogenase 2"/>
    <property type="match status" value="1"/>
</dbReference>
<proteinExistence type="inferred from homology"/>
<dbReference type="AlphaFoldDB" id="A0A8E6B0Z5"/>
<feature type="active site" evidence="3">
    <location>
        <position position="264"/>
    </location>
</feature>
<evidence type="ECO:0000259" key="5">
    <source>
        <dbReference type="Pfam" id="PF00171"/>
    </source>
</evidence>
<dbReference type="InterPro" id="IPR016160">
    <property type="entry name" value="Ald_DH_CS_CYS"/>
</dbReference>
<evidence type="ECO:0000256" key="3">
    <source>
        <dbReference type="PROSITE-ProRule" id="PRU10007"/>
    </source>
</evidence>
<dbReference type="InterPro" id="IPR016161">
    <property type="entry name" value="Ald_DH/histidinol_DH"/>
</dbReference>
<dbReference type="InterPro" id="IPR029510">
    <property type="entry name" value="Ald_DH_CS_GLU"/>
</dbReference>
<evidence type="ECO:0000313" key="6">
    <source>
        <dbReference type="EMBL" id="QVL29865.1"/>
    </source>
</evidence>
<dbReference type="FunFam" id="3.40.605.10:FF:000050">
    <property type="entry name" value="Aldehyde dehydrogenase, mitochondrial"/>
    <property type="match status" value="1"/>
</dbReference>
<gene>
    <name evidence="6" type="ORF">KIH39_13395</name>
</gene>
<evidence type="ECO:0000256" key="2">
    <source>
        <dbReference type="ARBA" id="ARBA00023002"/>
    </source>
</evidence>
<dbReference type="InterPro" id="IPR016163">
    <property type="entry name" value="Ald_DH_C"/>
</dbReference>
<organism evidence="6 7">
    <name type="scientific">Telmatocola sphagniphila</name>
    <dbReference type="NCBI Taxonomy" id="1123043"/>
    <lineage>
        <taxon>Bacteria</taxon>
        <taxon>Pseudomonadati</taxon>
        <taxon>Planctomycetota</taxon>
        <taxon>Planctomycetia</taxon>
        <taxon>Gemmatales</taxon>
        <taxon>Gemmataceae</taxon>
    </lineage>
</organism>
<dbReference type="PROSITE" id="PS00070">
    <property type="entry name" value="ALDEHYDE_DEHYDR_CYS"/>
    <property type="match status" value="1"/>
</dbReference>
<name>A0A8E6B0Z5_9BACT</name>
<comment type="similarity">
    <text evidence="1 4">Belongs to the aldehyde dehydrogenase family.</text>
</comment>
<protein>
    <submittedName>
        <fullName evidence="6">Aldehyde dehydrogenase family protein</fullName>
    </submittedName>
</protein>
<feature type="domain" description="Aldehyde dehydrogenase" evidence="5">
    <location>
        <begin position="26"/>
        <end position="487"/>
    </location>
</feature>
<accession>A0A8E6B0Z5</accession>
<sequence length="491" mass="53084">MTTMSSAKRIQPPQITNKQLFIDGMWVNSVSGKTFPTVNPSTGEVLCQVSEGDKADIEMAVKAARRAFEGGPWPRMSSAERGRLIYKLAGAIEKHAEELAGLESLDNGKPFKDALGDVGLVIKCYRYYAGWADKIHGKTIPIEGPFSCFTRREAIGVVGQIIPWNFPLLMQAWKWGPALACGNTLVLKPAEQTPLSALRVTQLCADVGFPPGVINVVPGYGPTAGAALSEHMDVDKIAFTGETRTGQIVLTAAANSNLKRCSLELGGKSPNVIFADADLDAAVDGAYFALFFNQGQCCCAGSRLFVEEKIHDEFVEKLVAKARKQKVGDPFETDTTQGPQVSEEQMNRILGYVEAGKQGGAKLQVGGGRQGDKGYFVEPTVFSGVHDEMKIAKEEIFGPVMSVLKFKDVDEVIKRGNRTIYGLAAAVWTKDIQKAFALANGLRAGTVWVNCYDVFDAAAPFGGYKMSGLGRELGEYALDLYTEVKTVTIAI</sequence>
<dbReference type="Gene3D" id="3.40.605.10">
    <property type="entry name" value="Aldehyde Dehydrogenase, Chain A, domain 1"/>
    <property type="match status" value="1"/>
</dbReference>
<dbReference type="SUPFAM" id="SSF53720">
    <property type="entry name" value="ALDH-like"/>
    <property type="match status" value="1"/>
</dbReference>
<dbReference type="Gene3D" id="3.40.309.10">
    <property type="entry name" value="Aldehyde Dehydrogenase, Chain A, domain 2"/>
    <property type="match status" value="1"/>
</dbReference>
<keyword evidence="2 4" id="KW-0560">Oxidoreductase</keyword>
<dbReference type="PANTHER" id="PTHR11699">
    <property type="entry name" value="ALDEHYDE DEHYDROGENASE-RELATED"/>
    <property type="match status" value="1"/>
</dbReference>
<dbReference type="InterPro" id="IPR015590">
    <property type="entry name" value="Aldehyde_DH_dom"/>
</dbReference>
<dbReference type="Pfam" id="PF00171">
    <property type="entry name" value="Aldedh"/>
    <property type="match status" value="1"/>
</dbReference>